<dbReference type="Pfam" id="PF01243">
    <property type="entry name" value="PNPOx_N"/>
    <property type="match status" value="1"/>
</dbReference>
<sequence length="163" mass="18007">MDYLKIVHLVNTDPVIQTLLAAPIPMRLGYVGLDGHPRTLPVSYLWNGKAFVFATPPTAYKVKAIAAHPEVSFTVDTTDFTPLIMMVRGKASIEVKPGVPEEHIEASRRMVGEEKMAEWERVKRESTDEMAVISIIPTHVTVCDFDTRFPPPVSVNARAHGAG</sequence>
<dbReference type="GO" id="GO:0070967">
    <property type="term" value="F:coenzyme F420 binding"/>
    <property type="evidence" value="ECO:0007669"/>
    <property type="project" value="TreeGrafter"/>
</dbReference>
<dbReference type="Gene3D" id="2.30.110.10">
    <property type="entry name" value="Electron Transport, Fmn-binding Protein, Chain A"/>
    <property type="match status" value="1"/>
</dbReference>
<keyword evidence="1" id="KW-0560">Oxidoreductase</keyword>
<dbReference type="GO" id="GO:0016627">
    <property type="term" value="F:oxidoreductase activity, acting on the CH-CH group of donors"/>
    <property type="evidence" value="ECO:0007669"/>
    <property type="project" value="TreeGrafter"/>
</dbReference>
<dbReference type="InterPro" id="IPR011576">
    <property type="entry name" value="Pyridox_Oxase_N"/>
</dbReference>
<dbReference type="PANTHER" id="PTHR35176">
    <property type="entry name" value="HEME OXYGENASE HI_0854-RELATED"/>
    <property type="match status" value="1"/>
</dbReference>
<dbReference type="EMBL" id="JACHJV010000001">
    <property type="protein sequence ID" value="MBB4921150.1"/>
    <property type="molecule type" value="Genomic_DNA"/>
</dbReference>
<dbReference type="Proteomes" id="UP000540506">
    <property type="component" value="Unassembled WGS sequence"/>
</dbReference>
<keyword evidence="4" id="KW-1185">Reference proteome</keyword>
<evidence type="ECO:0000259" key="2">
    <source>
        <dbReference type="Pfam" id="PF01243"/>
    </source>
</evidence>
<dbReference type="AlphaFoldDB" id="A0A7W7VT73"/>
<evidence type="ECO:0000313" key="4">
    <source>
        <dbReference type="Proteomes" id="UP000540506"/>
    </source>
</evidence>
<protein>
    <submittedName>
        <fullName evidence="3">Nitroimidazol reductase NimA-like FMN-containing flavoprotein (Pyridoxamine 5'-phosphate oxidase superfamily)</fullName>
    </submittedName>
</protein>
<dbReference type="InterPro" id="IPR052019">
    <property type="entry name" value="F420H2_bilvrd_red/Heme_oxyg"/>
</dbReference>
<organism evidence="3 4">
    <name type="scientific">Kitasatospora kifunensis</name>
    <name type="common">Streptomyces kifunensis</name>
    <dbReference type="NCBI Taxonomy" id="58351"/>
    <lineage>
        <taxon>Bacteria</taxon>
        <taxon>Bacillati</taxon>
        <taxon>Actinomycetota</taxon>
        <taxon>Actinomycetes</taxon>
        <taxon>Kitasatosporales</taxon>
        <taxon>Streptomycetaceae</taxon>
        <taxon>Kitasatospora</taxon>
    </lineage>
</organism>
<dbReference type="RefSeq" id="WP_184933530.1">
    <property type="nucleotide sequence ID" value="NZ_JACHJV010000001.1"/>
</dbReference>
<comment type="caution">
    <text evidence="3">The sequence shown here is derived from an EMBL/GenBank/DDBJ whole genome shotgun (WGS) entry which is preliminary data.</text>
</comment>
<feature type="domain" description="Pyridoxamine 5'-phosphate oxidase N-terminal" evidence="2">
    <location>
        <begin position="14"/>
        <end position="106"/>
    </location>
</feature>
<name>A0A7W7VT73_KITKI</name>
<proteinExistence type="predicted"/>
<gene>
    <name evidence="3" type="ORF">FHR34_000143</name>
</gene>
<reference evidence="3 4" key="1">
    <citation type="submission" date="2020-08" db="EMBL/GenBank/DDBJ databases">
        <title>Sequencing the genomes of 1000 actinobacteria strains.</title>
        <authorList>
            <person name="Klenk H.-P."/>
        </authorList>
    </citation>
    <scope>NUCLEOTIDE SEQUENCE [LARGE SCALE GENOMIC DNA]</scope>
    <source>
        <strain evidence="3 4">DSM 41654</strain>
    </source>
</reference>
<dbReference type="SUPFAM" id="SSF50475">
    <property type="entry name" value="FMN-binding split barrel"/>
    <property type="match status" value="1"/>
</dbReference>
<dbReference type="GO" id="GO:0005829">
    <property type="term" value="C:cytosol"/>
    <property type="evidence" value="ECO:0007669"/>
    <property type="project" value="TreeGrafter"/>
</dbReference>
<accession>A0A7W7VT73</accession>
<dbReference type="InterPro" id="IPR012349">
    <property type="entry name" value="Split_barrel_FMN-bd"/>
</dbReference>
<evidence type="ECO:0000313" key="3">
    <source>
        <dbReference type="EMBL" id="MBB4921150.1"/>
    </source>
</evidence>
<evidence type="ECO:0000256" key="1">
    <source>
        <dbReference type="ARBA" id="ARBA00023002"/>
    </source>
</evidence>
<dbReference type="PANTHER" id="PTHR35176:SF6">
    <property type="entry name" value="HEME OXYGENASE HI_0854-RELATED"/>
    <property type="match status" value="1"/>
</dbReference>